<feature type="domain" description="GST C-terminal" evidence="2">
    <location>
        <begin position="83"/>
        <end position="206"/>
    </location>
</feature>
<dbReference type="OrthoDB" id="414243at2759"/>
<evidence type="ECO:0000313" key="3">
    <source>
        <dbReference type="EMBL" id="KAJ8022516.1"/>
    </source>
</evidence>
<dbReference type="InterPro" id="IPR040079">
    <property type="entry name" value="Glutathione_S-Trfase"/>
</dbReference>
<keyword evidence="4" id="KW-1185">Reference proteome</keyword>
<evidence type="ECO:0000259" key="2">
    <source>
        <dbReference type="PROSITE" id="PS50405"/>
    </source>
</evidence>
<dbReference type="SUPFAM" id="SSF52833">
    <property type="entry name" value="Thioredoxin-like"/>
    <property type="match status" value="1"/>
</dbReference>
<organism evidence="3 4">
    <name type="scientific">Holothuria leucospilota</name>
    <name type="common">Black long sea cucumber</name>
    <name type="synonym">Mertensiothuria leucospilota</name>
    <dbReference type="NCBI Taxonomy" id="206669"/>
    <lineage>
        <taxon>Eukaryota</taxon>
        <taxon>Metazoa</taxon>
        <taxon>Echinodermata</taxon>
        <taxon>Eleutherozoa</taxon>
        <taxon>Echinozoa</taxon>
        <taxon>Holothuroidea</taxon>
        <taxon>Aspidochirotacea</taxon>
        <taxon>Aspidochirotida</taxon>
        <taxon>Holothuriidae</taxon>
        <taxon>Holothuria</taxon>
    </lineage>
</organism>
<accession>A0A9Q0YNV9</accession>
<comment type="caution">
    <text evidence="3">The sequence shown here is derived from an EMBL/GenBank/DDBJ whole genome shotgun (WGS) entry which is preliminary data.</text>
</comment>
<dbReference type="Gene3D" id="1.20.1050.10">
    <property type="match status" value="1"/>
</dbReference>
<dbReference type="SFLD" id="SFLDG00363">
    <property type="entry name" value="AMPS_(cytGST):_Alpha-__Mu-__Pi"/>
    <property type="match status" value="1"/>
</dbReference>
<dbReference type="FunFam" id="1.20.1050.10:FF:000030">
    <property type="entry name" value="Glutathione S-transferase S1"/>
    <property type="match status" value="1"/>
</dbReference>
<gene>
    <name evidence="3" type="ORF">HOLleu_37427</name>
</gene>
<dbReference type="GO" id="GO:0006749">
    <property type="term" value="P:glutathione metabolic process"/>
    <property type="evidence" value="ECO:0007669"/>
    <property type="project" value="TreeGrafter"/>
</dbReference>
<feature type="domain" description="GST N-terminal" evidence="1">
    <location>
        <begin position="2"/>
        <end position="81"/>
    </location>
</feature>
<dbReference type="GO" id="GO:0004364">
    <property type="term" value="F:glutathione transferase activity"/>
    <property type="evidence" value="ECO:0007669"/>
    <property type="project" value="TreeGrafter"/>
</dbReference>
<evidence type="ECO:0000259" key="1">
    <source>
        <dbReference type="PROSITE" id="PS50404"/>
    </source>
</evidence>
<dbReference type="Pfam" id="PF02798">
    <property type="entry name" value="GST_N"/>
    <property type="match status" value="1"/>
</dbReference>
<dbReference type="SUPFAM" id="SSF47616">
    <property type="entry name" value="GST C-terminal domain-like"/>
    <property type="match status" value="1"/>
</dbReference>
<dbReference type="PROSITE" id="PS50405">
    <property type="entry name" value="GST_CTER"/>
    <property type="match status" value="1"/>
</dbReference>
<dbReference type="InterPro" id="IPR050213">
    <property type="entry name" value="GST_superfamily"/>
</dbReference>
<dbReference type="AlphaFoldDB" id="A0A9Q0YNV9"/>
<name>A0A9Q0YNV9_HOLLE</name>
<dbReference type="SFLD" id="SFLDG01205">
    <property type="entry name" value="AMPS.1"/>
    <property type="match status" value="1"/>
</dbReference>
<dbReference type="FunFam" id="3.40.30.10:FF:000258">
    <property type="entry name" value="Glutathione S-transferase"/>
    <property type="match status" value="1"/>
</dbReference>
<evidence type="ECO:0000313" key="4">
    <source>
        <dbReference type="Proteomes" id="UP001152320"/>
    </source>
</evidence>
<dbReference type="InterPro" id="IPR036282">
    <property type="entry name" value="Glutathione-S-Trfase_C_sf"/>
</dbReference>
<dbReference type="InterPro" id="IPR004046">
    <property type="entry name" value="GST_C"/>
</dbReference>
<dbReference type="SFLD" id="SFLDS00019">
    <property type="entry name" value="Glutathione_Transferase_(cytos"/>
    <property type="match status" value="1"/>
</dbReference>
<dbReference type="InterPro" id="IPR036249">
    <property type="entry name" value="Thioredoxin-like_sf"/>
</dbReference>
<dbReference type="CDD" id="cd03192">
    <property type="entry name" value="GST_C_Sigma_like"/>
    <property type="match status" value="1"/>
</dbReference>
<dbReference type="PANTHER" id="PTHR11571">
    <property type="entry name" value="GLUTATHIONE S-TRANSFERASE"/>
    <property type="match status" value="1"/>
</dbReference>
<protein>
    <submittedName>
        <fullName evidence="3">Glutathione S-transferase 1</fullName>
    </submittedName>
</protein>
<reference evidence="3" key="1">
    <citation type="submission" date="2021-10" db="EMBL/GenBank/DDBJ databases">
        <title>Tropical sea cucumber genome reveals ecological adaptation and Cuvierian tubules defense mechanism.</title>
        <authorList>
            <person name="Chen T."/>
        </authorList>
    </citation>
    <scope>NUCLEOTIDE SEQUENCE</scope>
    <source>
        <strain evidence="3">Nanhai2018</strain>
        <tissue evidence="3">Muscle</tissue>
    </source>
</reference>
<dbReference type="EMBL" id="JAIZAY010000020">
    <property type="protein sequence ID" value="KAJ8022516.1"/>
    <property type="molecule type" value="Genomic_DNA"/>
</dbReference>
<dbReference type="Proteomes" id="UP001152320">
    <property type="component" value="Chromosome 20"/>
</dbReference>
<dbReference type="PROSITE" id="PS50404">
    <property type="entry name" value="GST_NTER"/>
    <property type="match status" value="1"/>
</dbReference>
<dbReference type="InterPro" id="IPR004045">
    <property type="entry name" value="Glutathione_S-Trfase_N"/>
</dbReference>
<dbReference type="PANTHER" id="PTHR11571:SF150">
    <property type="entry name" value="GLUTATHIONE S-TRANSFERASE"/>
    <property type="match status" value="1"/>
</dbReference>
<dbReference type="Gene3D" id="3.40.30.10">
    <property type="entry name" value="Glutaredoxin"/>
    <property type="match status" value="1"/>
</dbReference>
<dbReference type="InterPro" id="IPR010987">
    <property type="entry name" value="Glutathione-S-Trfase_C-like"/>
</dbReference>
<proteinExistence type="predicted"/>
<dbReference type="Pfam" id="PF14497">
    <property type="entry name" value="GST_C_3"/>
    <property type="match status" value="1"/>
</dbReference>
<dbReference type="CDD" id="cd03039">
    <property type="entry name" value="GST_N_Sigma_like"/>
    <property type="match status" value="1"/>
</dbReference>
<sequence length="206" mass="23904">MPTYKLTYFNLKARAEPTRYLFALAGVEFEDVRISDEEWQKLKASEFAPLKQIPILEMDGEKLYQSHAIHYFVAEETGFLGTSAIERGKILAIVETCRDLSLKLAESKFEKDETKKEELKKGLHETIPKYTAFFESQLNQNKESDWFVGKKVSLADVMVFNFFVDKMGLGSNAPFHNFPVMKEFIKRFADIPEIKTWIEKRPPTVF</sequence>